<sequence length="32" mass="3766">MQTCELEVPFDQCYFLLKWPSPVFVLVFKGPC</sequence>
<organism evidence="1">
    <name type="scientific">Anguilla anguilla</name>
    <name type="common">European freshwater eel</name>
    <name type="synonym">Muraena anguilla</name>
    <dbReference type="NCBI Taxonomy" id="7936"/>
    <lineage>
        <taxon>Eukaryota</taxon>
        <taxon>Metazoa</taxon>
        <taxon>Chordata</taxon>
        <taxon>Craniata</taxon>
        <taxon>Vertebrata</taxon>
        <taxon>Euteleostomi</taxon>
        <taxon>Actinopterygii</taxon>
        <taxon>Neopterygii</taxon>
        <taxon>Teleostei</taxon>
        <taxon>Anguilliformes</taxon>
        <taxon>Anguillidae</taxon>
        <taxon>Anguilla</taxon>
    </lineage>
</organism>
<proteinExistence type="predicted"/>
<reference evidence="1" key="2">
    <citation type="journal article" date="2015" name="Fish Shellfish Immunol.">
        <title>Early steps in the European eel (Anguilla anguilla)-Vibrio vulnificus interaction in the gills: Role of the RtxA13 toxin.</title>
        <authorList>
            <person name="Callol A."/>
            <person name="Pajuelo D."/>
            <person name="Ebbesson L."/>
            <person name="Teles M."/>
            <person name="MacKenzie S."/>
            <person name="Amaro C."/>
        </authorList>
    </citation>
    <scope>NUCLEOTIDE SEQUENCE</scope>
</reference>
<dbReference type="EMBL" id="GBXM01021621">
    <property type="protein sequence ID" value="JAH86956.1"/>
    <property type="molecule type" value="Transcribed_RNA"/>
</dbReference>
<name>A0A0E9W9I8_ANGAN</name>
<protein>
    <submittedName>
        <fullName evidence="1">Uncharacterized protein</fullName>
    </submittedName>
</protein>
<reference evidence="1" key="1">
    <citation type="submission" date="2014-11" db="EMBL/GenBank/DDBJ databases">
        <authorList>
            <person name="Amaro Gonzalez C."/>
        </authorList>
    </citation>
    <scope>NUCLEOTIDE SEQUENCE</scope>
</reference>
<accession>A0A0E9W9I8</accession>
<dbReference type="AlphaFoldDB" id="A0A0E9W9I8"/>
<evidence type="ECO:0000313" key="1">
    <source>
        <dbReference type="EMBL" id="JAH86956.1"/>
    </source>
</evidence>